<feature type="chain" id="PRO_5020437875" description="Sel1 repeat-containing protein" evidence="1">
    <location>
        <begin position="23"/>
        <end position="325"/>
    </location>
</feature>
<evidence type="ECO:0008006" key="4">
    <source>
        <dbReference type="Google" id="ProtNLM"/>
    </source>
</evidence>
<dbReference type="SUPFAM" id="SSF81901">
    <property type="entry name" value="HCP-like"/>
    <property type="match status" value="1"/>
</dbReference>
<evidence type="ECO:0000313" key="3">
    <source>
        <dbReference type="Proteomes" id="UP000295565"/>
    </source>
</evidence>
<keyword evidence="3" id="KW-1185">Reference proteome</keyword>
<dbReference type="AlphaFoldDB" id="A0A4V2PSI7"/>
<protein>
    <recommendedName>
        <fullName evidence="4">Sel1 repeat-containing protein</fullName>
    </recommendedName>
</protein>
<reference evidence="2 3" key="1">
    <citation type="submission" date="2019-03" db="EMBL/GenBank/DDBJ databases">
        <title>Genomic Encyclopedia of Type Strains, Phase IV (KMG-IV): sequencing the most valuable type-strain genomes for metagenomic binning, comparative biology and taxonomic classification.</title>
        <authorList>
            <person name="Goeker M."/>
        </authorList>
    </citation>
    <scope>NUCLEOTIDE SEQUENCE [LARGE SCALE GENOMIC DNA]</scope>
    <source>
        <strain evidence="2 3">DSM 18577</strain>
    </source>
</reference>
<evidence type="ECO:0000313" key="2">
    <source>
        <dbReference type="EMBL" id="TCK62711.1"/>
    </source>
</evidence>
<gene>
    <name evidence="2" type="ORF">EV690_0377</name>
</gene>
<sequence length="325" mass="37956">MQFRYLSIATLLCIAMSFPLQAMPAIHNGLDALWHHQYKKAEQVFSQLAEQGDAHAMYWLGNTYQLEGGMKRLDAGRILLKAAKMGDPWAMDRLDPENAFSFCSFWPCNSKWRDKALEGWKKLSKQGNGKATFALLLHKENTYWYRFTKWLPGMGQEKLNEMAIKAYNQGYQGASIYLFNNINKPVNKKLETIINAAENKFKPSYKILASYYSNKNNNLANKYLGKSVKIGDLKILNVLFTCYSNGWIYTKDYNKAYYYGKILALYGKDMSPFFQNTGPKEYRLNSRIPVPKQRELIIKAQIYVKNHRPYHYYDEFSQPWGLFRY</sequence>
<dbReference type="Proteomes" id="UP000295565">
    <property type="component" value="Unassembled WGS sequence"/>
</dbReference>
<dbReference type="Gene3D" id="1.25.40.10">
    <property type="entry name" value="Tetratricopeptide repeat domain"/>
    <property type="match status" value="1"/>
</dbReference>
<proteinExistence type="predicted"/>
<comment type="caution">
    <text evidence="2">The sequence shown here is derived from an EMBL/GenBank/DDBJ whole genome shotgun (WGS) entry which is preliminary data.</text>
</comment>
<dbReference type="EMBL" id="SMGD01000004">
    <property type="protein sequence ID" value="TCK62711.1"/>
    <property type="molecule type" value="Genomic_DNA"/>
</dbReference>
<accession>A0A4V2PSI7</accession>
<feature type="signal peptide" evidence="1">
    <location>
        <begin position="1"/>
        <end position="22"/>
    </location>
</feature>
<evidence type="ECO:0000256" key="1">
    <source>
        <dbReference type="SAM" id="SignalP"/>
    </source>
</evidence>
<organism evidence="2 3">
    <name type="scientific">Celerinatantimonas diazotrophica</name>
    <dbReference type="NCBI Taxonomy" id="412034"/>
    <lineage>
        <taxon>Bacteria</taxon>
        <taxon>Pseudomonadati</taxon>
        <taxon>Pseudomonadota</taxon>
        <taxon>Gammaproteobacteria</taxon>
        <taxon>Celerinatantimonadaceae</taxon>
        <taxon>Celerinatantimonas</taxon>
    </lineage>
</organism>
<dbReference type="InterPro" id="IPR011990">
    <property type="entry name" value="TPR-like_helical_dom_sf"/>
</dbReference>
<keyword evidence="1" id="KW-0732">Signal</keyword>
<name>A0A4V2PSI7_9GAMM</name>